<name>A0A1J7J9V2_9PEZI</name>
<dbReference type="InterPro" id="IPR027796">
    <property type="entry name" value="OTT_1508_deam-like"/>
</dbReference>
<dbReference type="Pfam" id="PF01753">
    <property type="entry name" value="zf-MYND"/>
    <property type="match status" value="1"/>
</dbReference>
<keyword evidence="3" id="KW-0862">Zinc</keyword>
<dbReference type="STRING" id="1408157.A0A1J7J9V2"/>
<dbReference type="AlphaFoldDB" id="A0A1J7J9V2"/>
<dbReference type="Gene3D" id="6.10.140.2220">
    <property type="match status" value="1"/>
</dbReference>
<feature type="compositionally biased region" description="Basic and acidic residues" evidence="5">
    <location>
        <begin position="460"/>
        <end position="472"/>
    </location>
</feature>
<proteinExistence type="predicted"/>
<evidence type="ECO:0000259" key="6">
    <source>
        <dbReference type="PROSITE" id="PS50865"/>
    </source>
</evidence>
<dbReference type="InParanoid" id="A0A1J7J9V2"/>
<evidence type="ECO:0000256" key="3">
    <source>
        <dbReference type="ARBA" id="ARBA00022833"/>
    </source>
</evidence>
<accession>A0A1J7J9V2</accession>
<evidence type="ECO:0000256" key="5">
    <source>
        <dbReference type="SAM" id="MobiDB-lite"/>
    </source>
</evidence>
<keyword evidence="1" id="KW-0479">Metal-binding</keyword>
<evidence type="ECO:0000256" key="1">
    <source>
        <dbReference type="ARBA" id="ARBA00022723"/>
    </source>
</evidence>
<dbReference type="SUPFAM" id="SSF144232">
    <property type="entry name" value="HIT/MYND zinc finger-like"/>
    <property type="match status" value="1"/>
</dbReference>
<dbReference type="PROSITE" id="PS01360">
    <property type="entry name" value="ZF_MYND_1"/>
    <property type="match status" value="1"/>
</dbReference>
<reference evidence="7 8" key="1">
    <citation type="submission" date="2016-10" db="EMBL/GenBank/DDBJ databases">
        <title>Draft genome sequence of Coniochaeta ligniaria NRRL30616, a lignocellulolytic fungus for bioabatement of inhibitors in plant biomass hydrolysates.</title>
        <authorList>
            <consortium name="DOE Joint Genome Institute"/>
            <person name="Jimenez D.J."/>
            <person name="Hector R.E."/>
            <person name="Riley R."/>
            <person name="Sun H."/>
            <person name="Grigoriev I.V."/>
            <person name="Van Elsas J.D."/>
            <person name="Nichols N.N."/>
        </authorList>
    </citation>
    <scope>NUCLEOTIDE SEQUENCE [LARGE SCALE GENOMIC DNA]</scope>
    <source>
        <strain evidence="7 8">NRRL 30616</strain>
    </source>
</reference>
<feature type="region of interest" description="Disordered" evidence="5">
    <location>
        <begin position="44"/>
        <end position="72"/>
    </location>
</feature>
<feature type="compositionally biased region" description="Acidic residues" evidence="5">
    <location>
        <begin position="58"/>
        <end position="69"/>
    </location>
</feature>
<evidence type="ECO:0000256" key="2">
    <source>
        <dbReference type="ARBA" id="ARBA00022771"/>
    </source>
</evidence>
<dbReference type="GO" id="GO:0008270">
    <property type="term" value="F:zinc ion binding"/>
    <property type="evidence" value="ECO:0007669"/>
    <property type="project" value="UniProtKB-KW"/>
</dbReference>
<dbReference type="PROSITE" id="PS50865">
    <property type="entry name" value="ZF_MYND_2"/>
    <property type="match status" value="1"/>
</dbReference>
<dbReference type="OrthoDB" id="4851849at2759"/>
<feature type="domain" description="MYND-type" evidence="6">
    <location>
        <begin position="499"/>
        <end position="537"/>
    </location>
</feature>
<evidence type="ECO:0000256" key="4">
    <source>
        <dbReference type="PROSITE-ProRule" id="PRU00134"/>
    </source>
</evidence>
<dbReference type="Proteomes" id="UP000182658">
    <property type="component" value="Unassembled WGS sequence"/>
</dbReference>
<sequence>MTRVRIITSLPASPGSSDALEWRFPPDLESEITTLAALCQVNQQQREPIAPSTQAGEDGMDDPTGDEECTNSFSSLSLVDDAEMKRGFLDRLAELLCYRKDPTLITSTALIYSDEEAIIVAARNSSSGGDTWSHRDVRMLEYLAEVLERISSDDAFESHPLPGLQSTLVEHYSSRIRHHAERVMSIENGKTELKFFKEDGCGGVASGRLDAYQFAKSVEDLSHSTDFYDKLKASLTPTKFRRVMDELGFIRRPMQGAVELLLVAQQCSGFRNIKVVLLNSLLPRKVKTLQLPKAIISLTARLQAKFHNEAKKNKNVHAEMMLMTYLLGFRSPTLEIFPYLGISKKTCLLCGHILEEIGQFKTRGNHGKCYSQWTLPSALWIKPQATEKLDKAIQRLRDILREEATEEVPHRDAEKESVMAVPIPPRYGKETTVFNAGVEDLRLLAREAEWISAFRRSDREVGTTSSKDERPVISDSSQDSASAPKGDPERPKTANPTACPFCKDTGELAHTCTKCGIAAYCDLDCYRADWYRHKFLCILGRPTDVTDHLVLACHTNQYPQEDDVAEQYGFMCFATGKDRSRLFELYRRLVIEWAIDEEELRAAVKQNRLKEMLTFRCSQTADPVMLSDKQWLESQEGFGVSGERQGLIILIEAAREELLNSDERKSPFTEVQPPEKRQAFLFFVQIRNGFKPDVDEDNWISLGFCTAPDAVSEDRLCSAYNSLVGRCTFDEFWSSMAESGILELFSKYGLADRILHMRNFKNFMAIVKKWHQSVWELKRFTRMNVSDPFRAVVVDYGFMNCKDARQRMQLRGMYQEYFKRGEDEMRLHEACVAGKLASFLHSVFGGLPVPPDFLRNPYPLENYPLMGMVTHSVTMCPELALDRVRALKATGGDESIIITIPDAEDEAQLSFLHDRAAFLGTGLRKRYYSGSDGQYITEFTM</sequence>
<dbReference type="EMBL" id="KV875097">
    <property type="protein sequence ID" value="OIW30057.1"/>
    <property type="molecule type" value="Genomic_DNA"/>
</dbReference>
<keyword evidence="2 4" id="KW-0863">Zinc-finger</keyword>
<feature type="compositionally biased region" description="Polar residues" evidence="5">
    <location>
        <begin position="44"/>
        <end position="55"/>
    </location>
</feature>
<evidence type="ECO:0000313" key="8">
    <source>
        <dbReference type="Proteomes" id="UP000182658"/>
    </source>
</evidence>
<feature type="region of interest" description="Disordered" evidence="5">
    <location>
        <begin position="460"/>
        <end position="495"/>
    </location>
</feature>
<dbReference type="Pfam" id="PF14441">
    <property type="entry name" value="OTT_1508_deam"/>
    <property type="match status" value="1"/>
</dbReference>
<dbReference type="InterPro" id="IPR002893">
    <property type="entry name" value="Znf_MYND"/>
</dbReference>
<gene>
    <name evidence="7" type="ORF">CONLIGDRAFT_644082</name>
</gene>
<protein>
    <recommendedName>
        <fullName evidence="6">MYND-type domain-containing protein</fullName>
    </recommendedName>
</protein>
<keyword evidence="8" id="KW-1185">Reference proteome</keyword>
<evidence type="ECO:0000313" key="7">
    <source>
        <dbReference type="EMBL" id="OIW30057.1"/>
    </source>
</evidence>
<organism evidence="7 8">
    <name type="scientific">Coniochaeta ligniaria NRRL 30616</name>
    <dbReference type="NCBI Taxonomy" id="1408157"/>
    <lineage>
        <taxon>Eukaryota</taxon>
        <taxon>Fungi</taxon>
        <taxon>Dikarya</taxon>
        <taxon>Ascomycota</taxon>
        <taxon>Pezizomycotina</taxon>
        <taxon>Sordariomycetes</taxon>
        <taxon>Sordariomycetidae</taxon>
        <taxon>Coniochaetales</taxon>
        <taxon>Coniochaetaceae</taxon>
        <taxon>Coniochaeta</taxon>
    </lineage>
</organism>